<evidence type="ECO:0000313" key="3">
    <source>
        <dbReference type="Proteomes" id="UP000199417"/>
    </source>
</evidence>
<evidence type="ECO:0000313" key="2">
    <source>
        <dbReference type="EMBL" id="SDD36333.1"/>
    </source>
</evidence>
<dbReference type="InterPro" id="IPR029068">
    <property type="entry name" value="Glyas_Bleomycin-R_OHBP_Dase"/>
</dbReference>
<dbReference type="Pfam" id="PF00903">
    <property type="entry name" value="Glyoxalase"/>
    <property type="match status" value="1"/>
</dbReference>
<dbReference type="STRING" id="168276.SAMN05444580_10473"/>
<protein>
    <recommendedName>
        <fullName evidence="1">VOC domain-containing protein</fullName>
    </recommendedName>
</protein>
<name>A0A1G6U4W0_9NOCA</name>
<dbReference type="EMBL" id="FNAB01000004">
    <property type="protein sequence ID" value="SDD36333.1"/>
    <property type="molecule type" value="Genomic_DNA"/>
</dbReference>
<dbReference type="Gene3D" id="3.10.180.10">
    <property type="entry name" value="2,3-Dihydroxybiphenyl 1,2-Dioxygenase, domain 1"/>
    <property type="match status" value="1"/>
</dbReference>
<sequence length="199" mass="21356">MDMKLEIVVLPVSDVDRAKNFYQSLGWREDADVTTGPDFRVVQLTPPGSACSVIFGIGVTSAVPGSADGPQLVVTDIEAARADLASRGAPVSDVFHDTGGVYHHAGATGRVPGPDPDRLSYCSWLSFTDPDGNTWFVQEVTTRQPGRVVTSGPVAYASAADLAEALRRAAAAHGRHEEQIGQADPNWPDWYAQYMADER</sequence>
<dbReference type="InterPro" id="IPR037523">
    <property type="entry name" value="VOC_core"/>
</dbReference>
<feature type="domain" description="VOC" evidence="1">
    <location>
        <begin position="4"/>
        <end position="140"/>
    </location>
</feature>
<evidence type="ECO:0000259" key="1">
    <source>
        <dbReference type="PROSITE" id="PS51819"/>
    </source>
</evidence>
<keyword evidence="3" id="KW-1185">Reference proteome</keyword>
<accession>A0A1G6U4W0</accession>
<dbReference type="InterPro" id="IPR004360">
    <property type="entry name" value="Glyas_Fos-R_dOase_dom"/>
</dbReference>
<gene>
    <name evidence="2" type="ORF">SAMN05444580_10473</name>
</gene>
<reference evidence="2 3" key="1">
    <citation type="submission" date="2016-10" db="EMBL/GenBank/DDBJ databases">
        <authorList>
            <person name="de Groot N.N."/>
        </authorList>
    </citation>
    <scope>NUCLEOTIDE SEQUENCE [LARGE SCALE GENOMIC DNA]</scope>
    <source>
        <strain evidence="2 3">JCM 11308</strain>
    </source>
</reference>
<dbReference type="SUPFAM" id="SSF54593">
    <property type="entry name" value="Glyoxalase/Bleomycin resistance protein/Dihydroxybiphenyl dioxygenase"/>
    <property type="match status" value="1"/>
</dbReference>
<dbReference type="PROSITE" id="PS51819">
    <property type="entry name" value="VOC"/>
    <property type="match status" value="1"/>
</dbReference>
<organism evidence="2 3">
    <name type="scientific">Rhodococcus tukisamuensis</name>
    <dbReference type="NCBI Taxonomy" id="168276"/>
    <lineage>
        <taxon>Bacteria</taxon>
        <taxon>Bacillati</taxon>
        <taxon>Actinomycetota</taxon>
        <taxon>Actinomycetes</taxon>
        <taxon>Mycobacteriales</taxon>
        <taxon>Nocardiaceae</taxon>
        <taxon>Rhodococcus</taxon>
    </lineage>
</organism>
<dbReference type="Proteomes" id="UP000199417">
    <property type="component" value="Unassembled WGS sequence"/>
</dbReference>
<dbReference type="AlphaFoldDB" id="A0A1G6U4W0"/>
<proteinExistence type="predicted"/>